<gene>
    <name evidence="1" type="ORF">JZ00_31405</name>
</gene>
<protein>
    <submittedName>
        <fullName evidence="1">Uncharacterized protein</fullName>
    </submittedName>
</protein>
<proteinExistence type="predicted"/>
<dbReference type="AlphaFoldDB" id="A0A0U1PR50"/>
<name>A0A0U1PR50_9PSED</name>
<feature type="non-terminal residue" evidence="1">
    <location>
        <position position="75"/>
    </location>
</feature>
<sequence>MCPDEPVPPAGGEPEDTTESFEYRLEFLGSIDRCDVACGSYGDKFHQWNDTGPFVEYDDHVKHIEIYKNETTRLQ</sequence>
<dbReference type="EMBL" id="JQGJ02000046">
    <property type="protein sequence ID" value="KKK07882.1"/>
    <property type="molecule type" value="Genomic_DNA"/>
</dbReference>
<accession>A0A0U1PR50</accession>
<reference evidence="1 2" key="1">
    <citation type="submission" date="2015-03" db="EMBL/GenBank/DDBJ databases">
        <title>Pseudomonas frederiksbergensis hydrocarbon degrader.</title>
        <authorList>
            <person name="Brown L.M."/>
            <person name="Ruiz O.N."/>
            <person name="Mueller S."/>
            <person name="Gunasekera T.S."/>
        </authorList>
    </citation>
    <scope>NUCLEOTIDE SEQUENCE [LARGE SCALE GENOMIC DNA]</scope>
    <source>
        <strain evidence="1 2">SI8</strain>
    </source>
</reference>
<evidence type="ECO:0000313" key="2">
    <source>
        <dbReference type="Proteomes" id="UP000030949"/>
    </source>
</evidence>
<comment type="caution">
    <text evidence="1">The sequence shown here is derived from an EMBL/GenBank/DDBJ whole genome shotgun (WGS) entry which is preliminary data.</text>
</comment>
<organism evidence="1 2">
    <name type="scientific">Pseudomonas frederiksbergensis</name>
    <dbReference type="NCBI Taxonomy" id="104087"/>
    <lineage>
        <taxon>Bacteria</taxon>
        <taxon>Pseudomonadati</taxon>
        <taxon>Pseudomonadota</taxon>
        <taxon>Gammaproteobacteria</taxon>
        <taxon>Pseudomonadales</taxon>
        <taxon>Pseudomonadaceae</taxon>
        <taxon>Pseudomonas</taxon>
    </lineage>
</organism>
<dbReference type="Proteomes" id="UP000030949">
    <property type="component" value="Unassembled WGS sequence"/>
</dbReference>
<evidence type="ECO:0000313" key="1">
    <source>
        <dbReference type="EMBL" id="KKK07882.1"/>
    </source>
</evidence>